<accession>A0A6J5NKH0</accession>
<dbReference type="InterPro" id="IPR053721">
    <property type="entry name" value="Fimbrial_Adhesin_Reg"/>
</dbReference>
<gene>
    <name evidence="3" type="ORF">UFOVP707_91</name>
</gene>
<reference evidence="3" key="1">
    <citation type="submission" date="2020-04" db="EMBL/GenBank/DDBJ databases">
        <authorList>
            <person name="Chiriac C."/>
            <person name="Salcher M."/>
            <person name="Ghai R."/>
            <person name="Kavagutti S V."/>
        </authorList>
    </citation>
    <scope>NUCLEOTIDE SEQUENCE</scope>
</reference>
<keyword evidence="2" id="KW-0804">Transcription</keyword>
<dbReference type="EMBL" id="LR796684">
    <property type="protein sequence ID" value="CAB4159363.1"/>
    <property type="molecule type" value="Genomic_DNA"/>
</dbReference>
<name>A0A6J5NKH0_9CAUD</name>
<organism evidence="3">
    <name type="scientific">uncultured Caudovirales phage</name>
    <dbReference type="NCBI Taxonomy" id="2100421"/>
    <lineage>
        <taxon>Viruses</taxon>
        <taxon>Duplodnaviria</taxon>
        <taxon>Heunggongvirae</taxon>
        <taxon>Uroviricota</taxon>
        <taxon>Caudoviricetes</taxon>
        <taxon>Peduoviridae</taxon>
        <taxon>Maltschvirus</taxon>
        <taxon>Maltschvirus maltsch</taxon>
    </lineage>
</organism>
<proteinExistence type="predicted"/>
<evidence type="ECO:0000256" key="1">
    <source>
        <dbReference type="ARBA" id="ARBA00023015"/>
    </source>
</evidence>
<protein>
    <submittedName>
        <fullName evidence="3">Uncharacterized protein</fullName>
    </submittedName>
</protein>
<evidence type="ECO:0000313" key="3">
    <source>
        <dbReference type="EMBL" id="CAB4159363.1"/>
    </source>
</evidence>
<dbReference type="Gene3D" id="1.10.10.2690">
    <property type="match status" value="1"/>
</dbReference>
<keyword evidence="1" id="KW-0805">Transcription regulation</keyword>
<sequence length="71" mass="8011">MTNKPPPRKYLMTAWEFDVAIKAAPIRPRTAAALRAVVVSRQTWRQAAKIHGVTESGICRAWARLQRVTNP</sequence>
<evidence type="ECO:0000256" key="2">
    <source>
        <dbReference type="ARBA" id="ARBA00023163"/>
    </source>
</evidence>